<dbReference type="FunFam" id="3.40.50.1220:FF:000008">
    <property type="entry name" value="Acetolactate synthase"/>
    <property type="match status" value="1"/>
</dbReference>
<evidence type="ECO:0000259" key="15">
    <source>
        <dbReference type="Pfam" id="PF00205"/>
    </source>
</evidence>
<dbReference type="InterPro" id="IPR039368">
    <property type="entry name" value="AHAS_TPP"/>
</dbReference>
<dbReference type="CDD" id="cd02015">
    <property type="entry name" value="TPP_AHAS"/>
    <property type="match status" value="1"/>
</dbReference>
<reference evidence="18 19" key="1">
    <citation type="journal article" date="2010" name="Stand. Genomic Sci.">
        <title>Complete genome sequence of Coraliomargarita akajimensis type strain (04OKA010-24).</title>
        <authorList>
            <person name="Mavromatis K."/>
            <person name="Abt B."/>
            <person name="Brambilla E."/>
            <person name="Lapidus A."/>
            <person name="Copeland A."/>
            <person name="Deshpande S."/>
            <person name="Nolan M."/>
            <person name="Lucas S."/>
            <person name="Tice H."/>
            <person name="Cheng J.F."/>
            <person name="Han C."/>
            <person name="Detter J.C."/>
            <person name="Woyke T."/>
            <person name="Goodwin L."/>
            <person name="Pitluck S."/>
            <person name="Held B."/>
            <person name="Brettin T."/>
            <person name="Tapia R."/>
            <person name="Ivanova N."/>
            <person name="Mikhailova N."/>
            <person name="Pati A."/>
            <person name="Liolios K."/>
            <person name="Chen A."/>
            <person name="Palaniappan K."/>
            <person name="Land M."/>
            <person name="Hauser L."/>
            <person name="Chang Y.J."/>
            <person name="Jeffries C.D."/>
            <person name="Rohde M."/>
            <person name="Goker M."/>
            <person name="Bristow J."/>
            <person name="Eisen J.A."/>
            <person name="Markowitz V."/>
            <person name="Hugenholtz P."/>
            <person name="Klenk H.P."/>
            <person name="Kyrpides N.C."/>
        </authorList>
    </citation>
    <scope>NUCLEOTIDE SEQUENCE [LARGE SCALE GENOMIC DNA]</scope>
    <source>
        <strain evidence="19">DSM 45221 / IAM 15411 / JCM 23193 / KCTC 12865</strain>
    </source>
</reference>
<dbReference type="EC" id="2.2.1.6" evidence="4 14"/>
<evidence type="ECO:0000313" key="18">
    <source>
        <dbReference type="EMBL" id="ADE54092.1"/>
    </source>
</evidence>
<keyword evidence="6" id="KW-0285">Flavoprotein</keyword>
<keyword evidence="11 14" id="KW-0786">Thiamine pyrophosphate</keyword>
<comment type="cofactor">
    <cofactor evidence="14">
        <name>Mg(2+)</name>
        <dbReference type="ChEBI" id="CHEBI:18420"/>
    </cofactor>
    <text evidence="14">Binds 1 Mg(2+) ion per subunit.</text>
</comment>
<dbReference type="SUPFAM" id="SSF52518">
    <property type="entry name" value="Thiamin diphosphate-binding fold (THDP-binding)"/>
    <property type="match status" value="2"/>
</dbReference>
<dbReference type="GO" id="GO:0000287">
    <property type="term" value="F:magnesium ion binding"/>
    <property type="evidence" value="ECO:0007669"/>
    <property type="project" value="UniProtKB-UniRule"/>
</dbReference>
<dbReference type="Pfam" id="PF02775">
    <property type="entry name" value="TPP_enzyme_C"/>
    <property type="match status" value="1"/>
</dbReference>
<evidence type="ECO:0000256" key="7">
    <source>
        <dbReference type="ARBA" id="ARBA00022679"/>
    </source>
</evidence>
<dbReference type="AlphaFoldDB" id="D5EHQ1"/>
<dbReference type="InterPro" id="IPR029061">
    <property type="entry name" value="THDP-binding"/>
</dbReference>
<evidence type="ECO:0000256" key="2">
    <source>
        <dbReference type="ARBA" id="ARBA00005025"/>
    </source>
</evidence>
<feature type="domain" description="Thiamine pyrophosphate enzyme TPP-binding" evidence="16">
    <location>
        <begin position="407"/>
        <end position="568"/>
    </location>
</feature>
<dbReference type="UniPathway" id="UPA00047">
    <property type="reaction ID" value="UER00055"/>
</dbReference>
<keyword evidence="8 14" id="KW-0479">Metal-binding</keyword>
<dbReference type="Pfam" id="PF00205">
    <property type="entry name" value="TPP_enzyme_M"/>
    <property type="match status" value="1"/>
</dbReference>
<dbReference type="KEGG" id="caa:Caka_1071"/>
<keyword evidence="12 14" id="KW-0100">Branched-chain amino acid biosynthesis</keyword>
<organism evidence="18 19">
    <name type="scientific">Coraliomargarita akajimensis (strain DSM 45221 / IAM 15411 / JCM 23193 / KCTC 12865 / 04OKA010-24)</name>
    <dbReference type="NCBI Taxonomy" id="583355"/>
    <lineage>
        <taxon>Bacteria</taxon>
        <taxon>Pseudomonadati</taxon>
        <taxon>Verrucomicrobiota</taxon>
        <taxon>Opitutia</taxon>
        <taxon>Puniceicoccales</taxon>
        <taxon>Coraliomargaritaceae</taxon>
        <taxon>Coraliomargarita</taxon>
    </lineage>
</organism>
<dbReference type="GO" id="GO:0030976">
    <property type="term" value="F:thiamine pyrophosphate binding"/>
    <property type="evidence" value="ECO:0007669"/>
    <property type="project" value="UniProtKB-UniRule"/>
</dbReference>
<comment type="catalytic activity">
    <reaction evidence="13 14">
        <text>2 pyruvate + H(+) = (2S)-2-acetolactate + CO2</text>
        <dbReference type="Rhea" id="RHEA:25249"/>
        <dbReference type="ChEBI" id="CHEBI:15361"/>
        <dbReference type="ChEBI" id="CHEBI:15378"/>
        <dbReference type="ChEBI" id="CHEBI:16526"/>
        <dbReference type="ChEBI" id="CHEBI:58476"/>
        <dbReference type="EC" id="2.2.1.6"/>
    </reaction>
</comment>
<dbReference type="EMBL" id="CP001998">
    <property type="protein sequence ID" value="ADE54092.1"/>
    <property type="molecule type" value="Genomic_DNA"/>
</dbReference>
<dbReference type="Proteomes" id="UP000000925">
    <property type="component" value="Chromosome"/>
</dbReference>
<comment type="pathway">
    <text evidence="2 14">Amino-acid biosynthesis; L-valine biosynthesis; L-valine from pyruvate: step 1/4.</text>
</comment>
<keyword evidence="7 14" id="KW-0808">Transferase</keyword>
<evidence type="ECO:0000256" key="9">
    <source>
        <dbReference type="ARBA" id="ARBA00022827"/>
    </source>
</evidence>
<feature type="domain" description="Thiamine pyrophosphate enzyme N-terminal TPP-binding" evidence="17">
    <location>
        <begin position="19"/>
        <end position="134"/>
    </location>
</feature>
<evidence type="ECO:0000256" key="1">
    <source>
        <dbReference type="ARBA" id="ARBA00004974"/>
    </source>
</evidence>
<dbReference type="PANTHER" id="PTHR18968:SF13">
    <property type="entry name" value="ACETOLACTATE SYNTHASE CATALYTIC SUBUNIT, MITOCHONDRIAL"/>
    <property type="match status" value="1"/>
</dbReference>
<protein>
    <recommendedName>
        <fullName evidence="4 14">Acetolactate synthase</fullName>
        <ecNumber evidence="4 14">2.2.1.6</ecNumber>
    </recommendedName>
</protein>
<dbReference type="InterPro" id="IPR000399">
    <property type="entry name" value="TPP-bd_CS"/>
</dbReference>
<evidence type="ECO:0000256" key="6">
    <source>
        <dbReference type="ARBA" id="ARBA00022630"/>
    </source>
</evidence>
<keyword evidence="5 14" id="KW-0028">Amino-acid biosynthesis</keyword>
<dbReference type="FunFam" id="3.40.50.970:FF:000016">
    <property type="entry name" value="Acetolactate synthase"/>
    <property type="match status" value="1"/>
</dbReference>
<evidence type="ECO:0000256" key="4">
    <source>
        <dbReference type="ARBA" id="ARBA00013145"/>
    </source>
</evidence>
<dbReference type="Gene3D" id="3.40.50.970">
    <property type="match status" value="2"/>
</dbReference>
<gene>
    <name evidence="18" type="ordered locus">Caka_1071</name>
</gene>
<dbReference type="PROSITE" id="PS00187">
    <property type="entry name" value="TPP_ENZYMES"/>
    <property type="match status" value="1"/>
</dbReference>
<evidence type="ECO:0000259" key="16">
    <source>
        <dbReference type="Pfam" id="PF02775"/>
    </source>
</evidence>
<dbReference type="RefSeq" id="WP_013042814.1">
    <property type="nucleotide sequence ID" value="NC_014008.1"/>
</dbReference>
<evidence type="ECO:0000259" key="17">
    <source>
        <dbReference type="Pfam" id="PF02776"/>
    </source>
</evidence>
<dbReference type="GO" id="GO:0003984">
    <property type="term" value="F:acetolactate synthase activity"/>
    <property type="evidence" value="ECO:0007669"/>
    <property type="project" value="UniProtKB-EC"/>
</dbReference>
<dbReference type="InterPro" id="IPR012001">
    <property type="entry name" value="Thiamin_PyroP_enz_TPP-bd_dom"/>
</dbReference>
<name>D5EHQ1_CORAD</name>
<evidence type="ECO:0000313" key="19">
    <source>
        <dbReference type="Proteomes" id="UP000000925"/>
    </source>
</evidence>
<dbReference type="GO" id="GO:0009099">
    <property type="term" value="P:L-valine biosynthetic process"/>
    <property type="evidence" value="ECO:0007669"/>
    <property type="project" value="UniProtKB-UniPathway"/>
</dbReference>
<dbReference type="NCBIfam" id="TIGR00118">
    <property type="entry name" value="acolac_lg"/>
    <property type="match status" value="1"/>
</dbReference>
<comment type="similarity">
    <text evidence="3 14">Belongs to the TPP enzyme family.</text>
</comment>
<dbReference type="InterPro" id="IPR029035">
    <property type="entry name" value="DHS-like_NAD/FAD-binding_dom"/>
</dbReference>
<dbReference type="UniPathway" id="UPA00049">
    <property type="reaction ID" value="UER00059"/>
</dbReference>
<keyword evidence="19" id="KW-1185">Reference proteome</keyword>
<dbReference type="InterPro" id="IPR011766">
    <property type="entry name" value="TPP_enzyme_TPP-bd"/>
</dbReference>
<dbReference type="Pfam" id="PF02776">
    <property type="entry name" value="TPP_enzyme_N"/>
    <property type="match status" value="1"/>
</dbReference>
<proteinExistence type="inferred from homology"/>
<sequence length="594" mass="65248">MKTKEAIEFPKQDQIGPEMKGADVMVAALEREGVDVVYAYPGGASLELHQALTKSKQIRTILPRMEQGGGFMAQGHARVTGKPAVCMATSGPGATNLVTCIADAFMDSIPLIAITGQVYQQFIGKAAFQETDFYGMTLPIVKHSYLVLDKEDLPRVIKEAFHIASTGRPGPVVIDIPKDVQQAIFTPTFPDEVDLPGYKDDKTAPLAEDEELAPVLDLIQEAKRPVLYIGGGIISGEAHKELREFAELTGLPVASTLMGLGAFDAQHPQSLYWFGMHGTVAGNWAVCDSDLLICAGARFDDRITGKVDKFAPDATIVHIDIDASEHNKNKRVQYAIHSEIKHALTRLIELSKNETFSKPDLSEWMTQIAEWKAQYPFTYDKGEHITQQEAIETLYEITNGDAIITTGVGQHQMWAAQFYKFREPRTYISSLGLGTMGFGLPAALGAKVACPDREVINIDGDGCFLMNVQELATAKIEKINAKTIILNNQHLGMVVQWEDLMYDSVRGQTILCDHDNIGGPDNVDALYPDFVTMAAGFGVAGRRVVKREDLRDAINEMLAHDGPYVLEVIVPYTEHVLPMIKQGLSAKEILITSE</sequence>
<feature type="domain" description="Thiamine pyrophosphate enzyme central" evidence="15">
    <location>
        <begin position="214"/>
        <end position="347"/>
    </location>
</feature>
<dbReference type="InterPro" id="IPR045229">
    <property type="entry name" value="TPP_enz"/>
</dbReference>
<dbReference type="PANTHER" id="PTHR18968">
    <property type="entry name" value="THIAMINE PYROPHOSPHATE ENZYMES"/>
    <property type="match status" value="1"/>
</dbReference>
<dbReference type="GO" id="GO:0009097">
    <property type="term" value="P:isoleucine biosynthetic process"/>
    <property type="evidence" value="ECO:0007669"/>
    <property type="project" value="UniProtKB-UniPathway"/>
</dbReference>
<evidence type="ECO:0000256" key="14">
    <source>
        <dbReference type="RuleBase" id="RU003591"/>
    </source>
</evidence>
<dbReference type="Gene3D" id="3.40.50.1220">
    <property type="entry name" value="TPP-binding domain"/>
    <property type="match status" value="1"/>
</dbReference>
<keyword evidence="10 14" id="KW-0460">Magnesium</keyword>
<evidence type="ECO:0000256" key="11">
    <source>
        <dbReference type="ARBA" id="ARBA00023052"/>
    </source>
</evidence>
<evidence type="ECO:0000256" key="10">
    <source>
        <dbReference type="ARBA" id="ARBA00022842"/>
    </source>
</evidence>
<evidence type="ECO:0000256" key="5">
    <source>
        <dbReference type="ARBA" id="ARBA00022605"/>
    </source>
</evidence>
<evidence type="ECO:0000256" key="8">
    <source>
        <dbReference type="ARBA" id="ARBA00022723"/>
    </source>
</evidence>
<evidence type="ECO:0000256" key="12">
    <source>
        <dbReference type="ARBA" id="ARBA00023304"/>
    </source>
</evidence>
<dbReference type="CDD" id="cd07035">
    <property type="entry name" value="TPP_PYR_POX_like"/>
    <property type="match status" value="1"/>
</dbReference>
<evidence type="ECO:0000256" key="13">
    <source>
        <dbReference type="ARBA" id="ARBA00048670"/>
    </source>
</evidence>
<dbReference type="GO" id="GO:0005948">
    <property type="term" value="C:acetolactate synthase complex"/>
    <property type="evidence" value="ECO:0007669"/>
    <property type="project" value="TreeGrafter"/>
</dbReference>
<comment type="cofactor">
    <cofactor evidence="14">
        <name>thiamine diphosphate</name>
        <dbReference type="ChEBI" id="CHEBI:58937"/>
    </cofactor>
    <text evidence="14">Binds 1 thiamine pyrophosphate per subunit.</text>
</comment>
<dbReference type="GO" id="GO:0050660">
    <property type="term" value="F:flavin adenine dinucleotide binding"/>
    <property type="evidence" value="ECO:0007669"/>
    <property type="project" value="InterPro"/>
</dbReference>
<accession>D5EHQ1</accession>
<dbReference type="InterPro" id="IPR012000">
    <property type="entry name" value="Thiamin_PyroP_enz_cen_dom"/>
</dbReference>
<dbReference type="InterPro" id="IPR012846">
    <property type="entry name" value="Acetolactate_synth_lsu"/>
</dbReference>
<dbReference type="SUPFAM" id="SSF52467">
    <property type="entry name" value="DHS-like NAD/FAD-binding domain"/>
    <property type="match status" value="1"/>
</dbReference>
<dbReference type="HOGENOM" id="CLU_013748_1_2_0"/>
<keyword evidence="9" id="KW-0274">FAD</keyword>
<dbReference type="STRING" id="583355.Caka_1071"/>
<evidence type="ECO:0000256" key="3">
    <source>
        <dbReference type="ARBA" id="ARBA00007812"/>
    </source>
</evidence>
<comment type="pathway">
    <text evidence="1 14">Amino-acid biosynthesis; L-isoleucine biosynthesis; L-isoleucine from 2-oxobutanoate: step 1/4.</text>
</comment>
<dbReference type="FunFam" id="3.40.50.970:FF:000007">
    <property type="entry name" value="Acetolactate synthase"/>
    <property type="match status" value="1"/>
</dbReference>
<dbReference type="eggNOG" id="COG0028">
    <property type="taxonomic scope" value="Bacteria"/>
</dbReference>